<accession>A0ABR9XJ09</accession>
<comment type="caution">
    <text evidence="2">The sequence shown here is derived from an EMBL/GenBank/DDBJ whole genome shotgun (WGS) entry which is preliminary data.</text>
</comment>
<dbReference type="RefSeq" id="WP_194106386.1">
    <property type="nucleotide sequence ID" value="NZ_JADFFM010000001.1"/>
</dbReference>
<name>A0ABR9XJ09_9SPHI</name>
<evidence type="ECO:0000313" key="3">
    <source>
        <dbReference type="Proteomes" id="UP000632774"/>
    </source>
</evidence>
<proteinExistence type="predicted"/>
<protein>
    <recommendedName>
        <fullName evidence="4">Cytochrome oxidase complex assembly protein 1</fullName>
    </recommendedName>
</protein>
<evidence type="ECO:0000313" key="2">
    <source>
        <dbReference type="EMBL" id="MBE9667030.1"/>
    </source>
</evidence>
<keyword evidence="1" id="KW-1133">Transmembrane helix</keyword>
<dbReference type="Proteomes" id="UP000632774">
    <property type="component" value="Unassembled WGS sequence"/>
</dbReference>
<sequence>MAKNYIDNKKGKKKSAKRAAWAIVILGLAFIYIVIKFAYNGNIGITGGGLPTGEQAYEVAKGFVKSTVRSSNIDFPGSGFQMAKRNDSTYVIRSVAEITSDTGDKRQTNFKVLMEYKGGKQDEIKNWSLLNISEEQ</sequence>
<dbReference type="EMBL" id="JADFFM010000001">
    <property type="protein sequence ID" value="MBE9667030.1"/>
    <property type="molecule type" value="Genomic_DNA"/>
</dbReference>
<keyword evidence="1" id="KW-0472">Membrane</keyword>
<organism evidence="2 3">
    <name type="scientific">Mucilaginibacter boryungensis</name>
    <dbReference type="NCBI Taxonomy" id="768480"/>
    <lineage>
        <taxon>Bacteria</taxon>
        <taxon>Pseudomonadati</taxon>
        <taxon>Bacteroidota</taxon>
        <taxon>Sphingobacteriia</taxon>
        <taxon>Sphingobacteriales</taxon>
        <taxon>Sphingobacteriaceae</taxon>
        <taxon>Mucilaginibacter</taxon>
    </lineage>
</organism>
<evidence type="ECO:0008006" key="4">
    <source>
        <dbReference type="Google" id="ProtNLM"/>
    </source>
</evidence>
<reference evidence="2 3" key="1">
    <citation type="submission" date="2020-10" db="EMBL/GenBank/DDBJ databases">
        <title>Mucilaginibacter mali sp. nov., isolated from rhizosphere soil of apple orchard.</title>
        <authorList>
            <person name="Lee J.-S."/>
            <person name="Kim H.S."/>
            <person name="Kim J.-S."/>
        </authorList>
    </citation>
    <scope>NUCLEOTIDE SEQUENCE [LARGE SCALE GENOMIC DNA]</scope>
    <source>
        <strain evidence="2 3">KCTC 23157</strain>
    </source>
</reference>
<evidence type="ECO:0000256" key="1">
    <source>
        <dbReference type="SAM" id="Phobius"/>
    </source>
</evidence>
<keyword evidence="3" id="KW-1185">Reference proteome</keyword>
<feature type="transmembrane region" description="Helical" evidence="1">
    <location>
        <begin position="20"/>
        <end position="39"/>
    </location>
</feature>
<gene>
    <name evidence="2" type="ORF">IRJ18_11715</name>
</gene>
<keyword evidence="1" id="KW-0812">Transmembrane</keyword>